<gene>
    <name evidence="3" type="primary">KRIT1</name>
    <name evidence="3" type="ORF">HK105_207110</name>
</gene>
<dbReference type="EMBL" id="JADGIZ020000047">
    <property type="protein sequence ID" value="KAL2913365.1"/>
    <property type="molecule type" value="Genomic_DNA"/>
</dbReference>
<dbReference type="InterPro" id="IPR019748">
    <property type="entry name" value="FERM_central"/>
</dbReference>
<feature type="compositionally biased region" description="Polar residues" evidence="1">
    <location>
        <begin position="953"/>
        <end position="963"/>
    </location>
</feature>
<dbReference type="CDD" id="cd14473">
    <property type="entry name" value="FERM_B-lobe"/>
    <property type="match status" value="1"/>
</dbReference>
<dbReference type="InterPro" id="IPR011993">
    <property type="entry name" value="PH-like_dom_sf"/>
</dbReference>
<feature type="region of interest" description="Disordered" evidence="1">
    <location>
        <begin position="928"/>
        <end position="995"/>
    </location>
</feature>
<dbReference type="PANTHER" id="PTHR13283">
    <property type="entry name" value="KREV INTERACTION TRAPPED 1-RELATED"/>
    <property type="match status" value="1"/>
</dbReference>
<dbReference type="Gene3D" id="1.20.80.10">
    <property type="match status" value="1"/>
</dbReference>
<reference evidence="3 4" key="1">
    <citation type="submission" date="2023-09" db="EMBL/GenBank/DDBJ databases">
        <title>Pangenome analysis of Batrachochytrium dendrobatidis and related Chytrids.</title>
        <authorList>
            <person name="Yacoub M.N."/>
            <person name="Stajich J.E."/>
            <person name="James T.Y."/>
        </authorList>
    </citation>
    <scope>NUCLEOTIDE SEQUENCE [LARGE SCALE GENOMIC DNA]</scope>
    <source>
        <strain evidence="3 4">JEL0888</strain>
    </source>
</reference>
<accession>A0ABR4N1H0</accession>
<feature type="domain" description="FERM" evidence="2">
    <location>
        <begin position="83"/>
        <end position="420"/>
    </location>
</feature>
<feature type="compositionally biased region" description="Polar residues" evidence="1">
    <location>
        <begin position="785"/>
        <end position="800"/>
    </location>
</feature>
<dbReference type="PANTHER" id="PTHR13283:SF10">
    <property type="entry name" value="FERM DOMAIN-CONTAINING PROTEIN 8"/>
    <property type="match status" value="1"/>
</dbReference>
<dbReference type="InterPro" id="IPR035963">
    <property type="entry name" value="FERM_2"/>
</dbReference>
<feature type="region of interest" description="Disordered" evidence="1">
    <location>
        <begin position="420"/>
        <end position="491"/>
    </location>
</feature>
<dbReference type="InterPro" id="IPR014352">
    <property type="entry name" value="FERM/acyl-CoA-bd_prot_sf"/>
</dbReference>
<feature type="region of interest" description="Disordered" evidence="1">
    <location>
        <begin position="1019"/>
        <end position="1118"/>
    </location>
</feature>
<feature type="region of interest" description="Disordered" evidence="1">
    <location>
        <begin position="867"/>
        <end position="910"/>
    </location>
</feature>
<evidence type="ECO:0000313" key="3">
    <source>
        <dbReference type="EMBL" id="KAL2913365.1"/>
    </source>
</evidence>
<feature type="region of interest" description="Disordered" evidence="1">
    <location>
        <begin position="774"/>
        <end position="845"/>
    </location>
</feature>
<protein>
    <submittedName>
        <fullName evidence="3">Krev interaction trapped protein 1</fullName>
    </submittedName>
</protein>
<evidence type="ECO:0000313" key="4">
    <source>
        <dbReference type="Proteomes" id="UP001527925"/>
    </source>
</evidence>
<dbReference type="SMART" id="SM00295">
    <property type="entry name" value="B41"/>
    <property type="match status" value="1"/>
</dbReference>
<dbReference type="Gene3D" id="3.10.20.90">
    <property type="entry name" value="Phosphatidylinositol 3-kinase Catalytic Subunit, Chain A, domain 1"/>
    <property type="match status" value="1"/>
</dbReference>
<name>A0ABR4N1H0_9FUNG</name>
<feature type="compositionally biased region" description="Polar residues" evidence="1">
    <location>
        <begin position="971"/>
        <end position="988"/>
    </location>
</feature>
<dbReference type="SUPFAM" id="SSF47031">
    <property type="entry name" value="Second domain of FERM"/>
    <property type="match status" value="1"/>
</dbReference>
<dbReference type="InterPro" id="IPR051594">
    <property type="entry name" value="KRIT1/FRMD8"/>
</dbReference>
<dbReference type="InterPro" id="IPR057096">
    <property type="entry name" value="KRIT1_FRMD8_FERM_C"/>
</dbReference>
<dbReference type="Pfam" id="PF00373">
    <property type="entry name" value="FERM_M"/>
    <property type="match status" value="1"/>
</dbReference>
<organism evidence="3 4">
    <name type="scientific">Polyrhizophydium stewartii</name>
    <dbReference type="NCBI Taxonomy" id="2732419"/>
    <lineage>
        <taxon>Eukaryota</taxon>
        <taxon>Fungi</taxon>
        <taxon>Fungi incertae sedis</taxon>
        <taxon>Chytridiomycota</taxon>
        <taxon>Chytridiomycota incertae sedis</taxon>
        <taxon>Chytridiomycetes</taxon>
        <taxon>Rhizophydiales</taxon>
        <taxon>Rhizophydiales incertae sedis</taxon>
        <taxon>Polyrhizophydium</taxon>
    </lineage>
</organism>
<proteinExistence type="predicted"/>
<dbReference type="Proteomes" id="UP001527925">
    <property type="component" value="Unassembled WGS sequence"/>
</dbReference>
<feature type="compositionally biased region" description="Polar residues" evidence="1">
    <location>
        <begin position="809"/>
        <end position="827"/>
    </location>
</feature>
<feature type="compositionally biased region" description="Low complexity" evidence="1">
    <location>
        <begin position="933"/>
        <end position="946"/>
    </location>
</feature>
<feature type="compositionally biased region" description="Polar residues" evidence="1">
    <location>
        <begin position="1074"/>
        <end position="1089"/>
    </location>
</feature>
<feature type="region of interest" description="Disordered" evidence="1">
    <location>
        <begin position="534"/>
        <end position="642"/>
    </location>
</feature>
<feature type="compositionally biased region" description="Polar residues" evidence="1">
    <location>
        <begin position="617"/>
        <end position="639"/>
    </location>
</feature>
<dbReference type="InterPro" id="IPR000299">
    <property type="entry name" value="FERM_domain"/>
</dbReference>
<keyword evidence="4" id="KW-1185">Reference proteome</keyword>
<sequence length="1237" mass="132252">MADEKRATNTLGRVAGLAKSKSRELLALADGSPAGGQQQSLATSKTLQRYKSAADAAASTNKKAEWRPPLQRNLNAQREVQFVTIRVRVLNGDAEHDFHARFEPGVLTAEVVCEAIAEKEGLSLRDARLFALWVISKDLELQIRPKQDIFSLMVFWNKWMMKYTHFPEADDPNHPINRHWFVYRREASVSNVEETSRKSEAVMRLLYGEAKRNVLTRKWVCSVQDAVVLASLQLQITYGDYSPEKLPHGFESRYEQLIPLLMGNKMRPSQWEDEIFKKYAQWKGLDQHETRSAFLEVVRGWPCYGCSFFPACIELPPSGFFEYRTQNYFIGVNYSGIVVIDADQNKYIYTFVWDNTDWIHGPDSFTIIVRRDDKTKTVPLITPQAPIINNVSLRLKHRWRKGSRTTNLLDKEIAAKAAPAAAQRPAQIAPSAQPQATAQPAPSAQPVVTAQSTQSVHSSAAVQSSPSAQPAQPAQSAQPAWPAQPALPAMSEQEALEEAILQEYLANQAKAQEQAAQQANVVTLADLNRKQPMRPANQPVRQQDTPQKQPNRQPETQQKPNTAAQTIPLASPPDDAPAKRKVPTSRHLGGSLGNLVDKQSSASNSAALRASMGNGLNGSAQNVKNSSQNIKGSKGSVESNGKKSIGSIEMLASATASAFKSIIGKGDKPHGRQRGDTLFKATSQDMGLSNIQDTVLPAQFSIENLRVRPNAASPATETKAPRHDLKQQADLATSLPGQASPTANHQAQASTTVTSKQAAVDALQNLSAPSSTAKAWDSSLVPQPAQASPVPNANLATIGSNGRPLSRMPSRSASTKRQSSVRMSSTAAGVALGSPKTLPGGVPGSSGAAFAQSATVGVTSGAQVADISDAPLPGSPTTPQVIDDSTRSRASGRVPRAFASGSESSSKYKTSKEDLLLAQLDSLNMPRAISGASSSRPTSPTSTSPTFVGPFQRTLSPPSQLNEHNPHRRSASAQPSHQGSISEQSSVGKSAPTKEMTKSAVNLLSEFDELDQFVAQMQTKAGPPAPDPLAPPASGQRRPVSMMPAQRPHPPATQPSSQPFVHGHHKHSAGTEASGISGSRKNLSATSLSKLAGGPNPAAVAPIPVHTQPPRLEKPSGSLGSEGDLIAALPRRQVVVTEITPSGPIGAQSQGESPIAGVPPLLRSNSSASANRTSIVVSRQRSGSVLANVVQALMAPAEIKKRSEGFDFDENLGGGAPAVVVDVRRQPTAKRGPAAQQ</sequence>
<dbReference type="PROSITE" id="PS50057">
    <property type="entry name" value="FERM_3"/>
    <property type="match status" value="1"/>
</dbReference>
<dbReference type="Pfam" id="PF24522">
    <property type="entry name" value="KRIT1_FRMD8_FERM_C"/>
    <property type="match status" value="1"/>
</dbReference>
<dbReference type="InterPro" id="IPR019749">
    <property type="entry name" value="Band_41_domain"/>
</dbReference>
<evidence type="ECO:0000259" key="2">
    <source>
        <dbReference type="PROSITE" id="PS50057"/>
    </source>
</evidence>
<evidence type="ECO:0000256" key="1">
    <source>
        <dbReference type="SAM" id="MobiDB-lite"/>
    </source>
</evidence>
<comment type="caution">
    <text evidence="3">The sequence shown here is derived from an EMBL/GenBank/DDBJ whole genome shotgun (WGS) entry which is preliminary data.</text>
</comment>
<feature type="compositionally biased region" description="Polar residues" evidence="1">
    <location>
        <begin position="539"/>
        <end position="565"/>
    </location>
</feature>
<dbReference type="Gene3D" id="2.30.29.30">
    <property type="entry name" value="Pleckstrin-homology domain (PH domain)/Phosphotyrosine-binding domain (PTB)"/>
    <property type="match status" value="1"/>
</dbReference>
<feature type="compositionally biased region" description="Low complexity" evidence="1">
    <location>
        <begin position="600"/>
        <end position="611"/>
    </location>
</feature>